<comment type="caution">
    <text evidence="2">The sequence shown here is derived from an EMBL/GenBank/DDBJ whole genome shotgun (WGS) entry which is preliminary data.</text>
</comment>
<sequence>MLRDDPTLQLQQAVIQLNRAILQIEKKQFDTALVLVETVQAMLQKNKQNLIKQVRNL</sequence>
<gene>
    <name evidence="1" type="ORF">QJT92_09975</name>
    <name evidence="2" type="ORF">QJU93_04320</name>
</gene>
<evidence type="ECO:0000313" key="1">
    <source>
        <dbReference type="EMBL" id="MDP8086245.1"/>
    </source>
</evidence>
<evidence type="ECO:0000313" key="2">
    <source>
        <dbReference type="EMBL" id="MDP8172577.1"/>
    </source>
</evidence>
<name>A0AAJ6P0E0_9PAST</name>
<evidence type="ECO:0000313" key="3">
    <source>
        <dbReference type="Proteomes" id="UP001224812"/>
    </source>
</evidence>
<keyword evidence="3" id="KW-1185">Reference proteome</keyword>
<dbReference type="Proteomes" id="UP001224812">
    <property type="component" value="Unassembled WGS sequence"/>
</dbReference>
<accession>A0AAJ6P0E0</accession>
<evidence type="ECO:0000313" key="4">
    <source>
        <dbReference type="Proteomes" id="UP001236239"/>
    </source>
</evidence>
<dbReference type="AlphaFoldDB" id="A0AAJ6P0E0"/>
<dbReference type="EMBL" id="JASAYQ010000005">
    <property type="protein sequence ID" value="MDP8172577.1"/>
    <property type="molecule type" value="Genomic_DNA"/>
</dbReference>
<dbReference type="RefSeq" id="WP_306375199.1">
    <property type="nucleotide sequence ID" value="NZ_JASAVR010000025.1"/>
</dbReference>
<reference evidence="1 3" key="1">
    <citation type="journal article" date="2023" name="Front. Microbiol.">
        <title>Phylogeography and host specificity of Pasteurellaceae pathogenic to sea-farmed fish in the north-east Atlantic.</title>
        <authorList>
            <person name="Gulla S."/>
            <person name="Colquhoun D.J."/>
            <person name="Olsen A.B."/>
            <person name="Spilsberg B."/>
            <person name="Lagesen K."/>
            <person name="Aakesson C.P."/>
            <person name="Strom S."/>
            <person name="Manji F."/>
            <person name="Birkbeck T.H."/>
            <person name="Nilsen H.K."/>
        </authorList>
    </citation>
    <scope>NUCLEOTIDE SEQUENCE [LARGE SCALE GENOMIC DNA]</scope>
    <source>
        <strain evidence="1 3">VIO11850</strain>
    </source>
</reference>
<protein>
    <submittedName>
        <fullName evidence="2">Uncharacterized protein</fullName>
    </submittedName>
</protein>
<dbReference type="Proteomes" id="UP001236239">
    <property type="component" value="Unassembled WGS sequence"/>
</dbReference>
<dbReference type="EMBL" id="JASAVS010000026">
    <property type="protein sequence ID" value="MDP8086245.1"/>
    <property type="molecule type" value="Genomic_DNA"/>
</dbReference>
<proteinExistence type="predicted"/>
<reference evidence="2" key="2">
    <citation type="journal article" date="2023" name="Front. Microbiol.">
        <title>Phylogeography and host specificity of Pasteurellaceae pathogenic to sea-farmed fish in the north-east Atlantic.</title>
        <authorList>
            <person name="Gulla S."/>
            <person name="Colquhoun D.J."/>
            <person name="Olsen A.B."/>
            <person name="Spilsberg B."/>
            <person name="Lagesen K."/>
            <person name="Aakesson C.P."/>
            <person name="Strom S."/>
            <person name="Manji F."/>
            <person name="Birkbeck T.H."/>
            <person name="Nilsen H.K."/>
        </authorList>
    </citation>
    <scope>NUCLEOTIDE SEQUENCE</scope>
    <source>
        <strain evidence="2">TW16_20</strain>
    </source>
</reference>
<organism evidence="2 4">
    <name type="scientific">Phocoenobacter skyensis</name>
    <dbReference type="NCBI Taxonomy" id="97481"/>
    <lineage>
        <taxon>Bacteria</taxon>
        <taxon>Pseudomonadati</taxon>
        <taxon>Pseudomonadota</taxon>
        <taxon>Gammaproteobacteria</taxon>
        <taxon>Pasteurellales</taxon>
        <taxon>Pasteurellaceae</taxon>
        <taxon>Phocoenobacter</taxon>
    </lineage>
</organism>